<name>A0ABS7C2L3_9BACL</name>
<reference evidence="3 4" key="1">
    <citation type="submission" date="2021-07" db="EMBL/GenBank/DDBJ databases">
        <title>Paenibacillus radiodurans sp. nov., isolated from the southeastern edge of Tengger Desert.</title>
        <authorList>
            <person name="Zhang G."/>
        </authorList>
    </citation>
    <scope>NUCLEOTIDE SEQUENCE [LARGE SCALE GENOMIC DNA]</scope>
    <source>
        <strain evidence="3 4">CCM 7311</strain>
    </source>
</reference>
<dbReference type="PROSITE" id="PS51257">
    <property type="entry name" value="PROKAR_LIPOPROTEIN"/>
    <property type="match status" value="1"/>
</dbReference>
<organism evidence="3 4">
    <name type="scientific">Paenibacillus sepulcri</name>
    <dbReference type="NCBI Taxonomy" id="359917"/>
    <lineage>
        <taxon>Bacteria</taxon>
        <taxon>Bacillati</taxon>
        <taxon>Bacillota</taxon>
        <taxon>Bacilli</taxon>
        <taxon>Bacillales</taxon>
        <taxon>Paenibacillaceae</taxon>
        <taxon>Paenibacillus</taxon>
    </lineage>
</organism>
<dbReference type="Proteomes" id="UP001519887">
    <property type="component" value="Unassembled WGS sequence"/>
</dbReference>
<accession>A0ABS7C2L3</accession>
<feature type="chain" id="PRO_5045364835" evidence="2">
    <location>
        <begin position="29"/>
        <end position="194"/>
    </location>
</feature>
<evidence type="ECO:0000256" key="1">
    <source>
        <dbReference type="SAM" id="MobiDB-lite"/>
    </source>
</evidence>
<sequence>MNHTQIKRSKNKRTLWLIGCAIALAVMAGCNSGGNNNTQDNGNTSLPANTDVNNNGSTNSNSGMDNSGSTNNNGSVTDPGTAVPDSGSNNPAPDNANSGSSESPDNGTEGSANTDPAQDTVLKGEGEYVGEVDTHSVEIKMNDTATVFQVDDEVSKQLTSLSDNSNVTYEYIEKDTDVDGEMVKQYWLKSIKQK</sequence>
<protein>
    <submittedName>
        <fullName evidence="3">Uncharacterized protein</fullName>
    </submittedName>
</protein>
<feature type="compositionally biased region" description="Low complexity" evidence="1">
    <location>
        <begin position="38"/>
        <end position="78"/>
    </location>
</feature>
<gene>
    <name evidence="3" type="ORF">K0U00_13475</name>
</gene>
<feature type="signal peptide" evidence="2">
    <location>
        <begin position="1"/>
        <end position="28"/>
    </location>
</feature>
<feature type="region of interest" description="Disordered" evidence="1">
    <location>
        <begin position="38"/>
        <end position="119"/>
    </location>
</feature>
<evidence type="ECO:0000256" key="2">
    <source>
        <dbReference type="SAM" id="SignalP"/>
    </source>
</evidence>
<comment type="caution">
    <text evidence="3">The sequence shown here is derived from an EMBL/GenBank/DDBJ whole genome shotgun (WGS) entry which is preliminary data.</text>
</comment>
<evidence type="ECO:0000313" key="4">
    <source>
        <dbReference type="Proteomes" id="UP001519887"/>
    </source>
</evidence>
<keyword evidence="4" id="KW-1185">Reference proteome</keyword>
<dbReference type="EMBL" id="JAHZIK010000293">
    <property type="protein sequence ID" value="MBW7455045.1"/>
    <property type="molecule type" value="Genomic_DNA"/>
</dbReference>
<keyword evidence="2" id="KW-0732">Signal</keyword>
<proteinExistence type="predicted"/>
<feature type="compositionally biased region" description="Polar residues" evidence="1">
    <location>
        <begin position="86"/>
        <end position="117"/>
    </location>
</feature>
<evidence type="ECO:0000313" key="3">
    <source>
        <dbReference type="EMBL" id="MBW7455045.1"/>
    </source>
</evidence>
<dbReference type="RefSeq" id="WP_210038198.1">
    <property type="nucleotide sequence ID" value="NZ_JBHLVU010000022.1"/>
</dbReference>